<accession>A0A061QK73</accession>
<proteinExistence type="predicted"/>
<gene>
    <name evidence="1" type="ORF">TSPGSL018_29852</name>
</gene>
<reference evidence="1" key="1">
    <citation type="submission" date="2014-05" db="EMBL/GenBank/DDBJ databases">
        <title>The transcriptome of the halophilic microalga Tetraselmis sp. GSL018 isolated from the Great Salt Lake, Utah.</title>
        <authorList>
            <person name="Jinkerson R.E."/>
            <person name="D'Adamo S."/>
            <person name="Posewitz M.C."/>
        </authorList>
    </citation>
    <scope>NUCLEOTIDE SEQUENCE</scope>
    <source>
        <strain evidence="1">GSL018</strain>
    </source>
</reference>
<name>A0A061QK73_9CHLO</name>
<dbReference type="EMBL" id="GBEZ01027200">
    <property type="protein sequence ID" value="JAC60083.1"/>
    <property type="molecule type" value="Transcribed_RNA"/>
</dbReference>
<dbReference type="AlphaFoldDB" id="A0A061QK73"/>
<sequence length="70" mass="7982">MGAERDGLKGSNQLAWHCDVEHRPGTCPKHSLALLFLNRHCYLSSNLNHQLQHPESLCRRKQSNVPVPRV</sequence>
<protein>
    <submittedName>
        <fullName evidence="1">Uncharacterized protein</fullName>
    </submittedName>
</protein>
<organism evidence="1">
    <name type="scientific">Tetraselmis sp. GSL018</name>
    <dbReference type="NCBI Taxonomy" id="582737"/>
    <lineage>
        <taxon>Eukaryota</taxon>
        <taxon>Viridiplantae</taxon>
        <taxon>Chlorophyta</taxon>
        <taxon>core chlorophytes</taxon>
        <taxon>Chlorodendrophyceae</taxon>
        <taxon>Chlorodendrales</taxon>
        <taxon>Chlorodendraceae</taxon>
        <taxon>Tetraselmis</taxon>
    </lineage>
</organism>
<evidence type="ECO:0000313" key="1">
    <source>
        <dbReference type="EMBL" id="JAC60083.1"/>
    </source>
</evidence>